<dbReference type="GO" id="GO:0005886">
    <property type="term" value="C:plasma membrane"/>
    <property type="evidence" value="ECO:0007669"/>
    <property type="project" value="UniProtKB-SubCell"/>
</dbReference>
<dbReference type="SUPFAM" id="SSF103473">
    <property type="entry name" value="MFS general substrate transporter"/>
    <property type="match status" value="1"/>
</dbReference>
<dbReference type="InterPro" id="IPR015590">
    <property type="entry name" value="Aldehyde_DH_dom"/>
</dbReference>
<feature type="domain" description="Aldehyde dehydrogenase" evidence="3">
    <location>
        <begin position="53"/>
        <end position="190"/>
    </location>
</feature>
<dbReference type="GeneID" id="93166185"/>
<dbReference type="Proteomes" id="UP000037392">
    <property type="component" value="Unassembled WGS sequence"/>
</dbReference>
<evidence type="ECO:0000313" key="5">
    <source>
        <dbReference type="Proteomes" id="UP000037392"/>
    </source>
</evidence>
<feature type="transmembrane region" description="Helical" evidence="2">
    <location>
        <begin position="187"/>
        <end position="209"/>
    </location>
</feature>
<dbReference type="RefSeq" id="WP_048930363.1">
    <property type="nucleotide sequence ID" value="NZ_KQ235880.1"/>
</dbReference>
<dbReference type="InterPro" id="IPR010061">
    <property type="entry name" value="MeMal-semiAld_DH"/>
</dbReference>
<evidence type="ECO:0000256" key="2">
    <source>
        <dbReference type="SAM" id="Phobius"/>
    </source>
</evidence>
<dbReference type="EMBL" id="ADLK01000027">
    <property type="protein sequence ID" value="KMW17341.1"/>
    <property type="molecule type" value="Genomic_DNA"/>
</dbReference>
<evidence type="ECO:0000256" key="1">
    <source>
        <dbReference type="ARBA" id="ARBA00023002"/>
    </source>
</evidence>
<proteinExistence type="predicted"/>
<dbReference type="GO" id="GO:0004491">
    <property type="term" value="F:methylmalonate-semialdehyde dehydrogenase (acylating, NAD) activity"/>
    <property type="evidence" value="ECO:0007669"/>
    <property type="project" value="InterPro"/>
</dbReference>
<organism evidence="4 5">
    <name type="scientific">[Clostridium] citroniae WAL-19142</name>
    <dbReference type="NCBI Taxonomy" id="742734"/>
    <lineage>
        <taxon>Bacteria</taxon>
        <taxon>Bacillati</taxon>
        <taxon>Bacillota</taxon>
        <taxon>Clostridia</taxon>
        <taxon>Lachnospirales</taxon>
        <taxon>Lachnospiraceae</taxon>
        <taxon>Enterocloster</taxon>
    </lineage>
</organism>
<dbReference type="Pfam" id="PF00171">
    <property type="entry name" value="Aldedh"/>
    <property type="match status" value="1"/>
</dbReference>
<feature type="transmembrane region" description="Helical" evidence="2">
    <location>
        <begin position="315"/>
        <end position="335"/>
    </location>
</feature>
<feature type="transmembrane region" description="Helical" evidence="2">
    <location>
        <begin position="215"/>
        <end position="237"/>
    </location>
</feature>
<protein>
    <recommendedName>
        <fullName evidence="3">Aldehyde dehydrogenase domain-containing protein</fullName>
    </recommendedName>
</protein>
<keyword evidence="1" id="KW-0560">Oxidoreductase</keyword>
<accession>A0A0J9BYW0</accession>
<feature type="transmembrane region" description="Helical" evidence="2">
    <location>
        <begin position="347"/>
        <end position="373"/>
    </location>
</feature>
<dbReference type="InterPro" id="IPR016162">
    <property type="entry name" value="Ald_DH_N"/>
</dbReference>
<keyword evidence="2" id="KW-0472">Membrane</keyword>
<name>A0A0J9BYW0_9FIRM</name>
<dbReference type="AlphaFoldDB" id="A0A0J9BYW0"/>
<keyword evidence="2" id="KW-0812">Transmembrane</keyword>
<evidence type="ECO:0000313" key="4">
    <source>
        <dbReference type="EMBL" id="KMW17341.1"/>
    </source>
</evidence>
<dbReference type="PANTHER" id="PTHR43866:SF4">
    <property type="entry name" value="MALONATE-SEMIALDEHYDE DEHYDROGENASE"/>
    <property type="match status" value="1"/>
</dbReference>
<dbReference type="InterPro" id="IPR016161">
    <property type="entry name" value="Ald_DH/histidinol_DH"/>
</dbReference>
<dbReference type="GO" id="GO:0006574">
    <property type="term" value="P:L-valine catabolic process"/>
    <property type="evidence" value="ECO:0007669"/>
    <property type="project" value="TreeGrafter"/>
</dbReference>
<keyword evidence="2" id="KW-1133">Transmembrane helix</keyword>
<dbReference type="Gene3D" id="3.40.605.10">
    <property type="entry name" value="Aldehyde Dehydrogenase, Chain A, domain 1"/>
    <property type="match status" value="2"/>
</dbReference>
<comment type="caution">
    <text evidence="4">The sequence shown here is derived from an EMBL/GenBank/DDBJ whole genome shotgun (WGS) entry which is preliminary data.</text>
</comment>
<dbReference type="PATRIC" id="fig|742734.4.peg.3786"/>
<feature type="transmembrane region" description="Helical" evidence="2">
    <location>
        <begin position="281"/>
        <end position="303"/>
    </location>
</feature>
<gene>
    <name evidence="4" type="ORF">HMPREF9470_03530</name>
</gene>
<dbReference type="GO" id="GO:0006210">
    <property type="term" value="P:thymine catabolic process"/>
    <property type="evidence" value="ECO:0007669"/>
    <property type="project" value="TreeGrafter"/>
</dbReference>
<evidence type="ECO:0000259" key="3">
    <source>
        <dbReference type="Pfam" id="PF00171"/>
    </source>
</evidence>
<reference evidence="4 5" key="1">
    <citation type="submission" date="2011-04" db="EMBL/GenBank/DDBJ databases">
        <title>The Genome Sequence of Clostridium citroniae WAL-19142.</title>
        <authorList>
            <consortium name="The Broad Institute Genome Sequencing Platform"/>
            <person name="Earl A."/>
            <person name="Ward D."/>
            <person name="Feldgarden M."/>
            <person name="Gevers D."/>
            <person name="Warren Y.A."/>
            <person name="Tyrrell K.L."/>
            <person name="Citron D.M."/>
            <person name="Goldstein E.J."/>
            <person name="Daigneault M."/>
            <person name="Allen-Vercoe E."/>
            <person name="Young S.K."/>
            <person name="Zeng Q."/>
            <person name="Gargeya S."/>
            <person name="Fitzgerald M."/>
            <person name="Haas B."/>
            <person name="Abouelleil A."/>
            <person name="Alvarado L."/>
            <person name="Arachchi H.M."/>
            <person name="Berlin A."/>
            <person name="Brown A."/>
            <person name="Chapman S.B."/>
            <person name="Chen Z."/>
            <person name="Dunbar C."/>
            <person name="Freedman E."/>
            <person name="Gearin G."/>
            <person name="Gellesch M."/>
            <person name="Goldberg J."/>
            <person name="Griggs A."/>
            <person name="Gujja S."/>
            <person name="Heilman E.R."/>
            <person name="Heiman D."/>
            <person name="Howarth C."/>
            <person name="Larson L."/>
            <person name="Lui A."/>
            <person name="MacDonald P.J."/>
            <person name="Mehta T."/>
            <person name="Montmayeur A."/>
            <person name="Murphy C."/>
            <person name="Neiman D."/>
            <person name="Pearson M."/>
            <person name="Priest M."/>
            <person name="Roberts A."/>
            <person name="Saif S."/>
            <person name="Shea T."/>
            <person name="Shenoy N."/>
            <person name="Sisk P."/>
            <person name="Stolte C."/>
            <person name="Sykes S."/>
            <person name="White J."/>
            <person name="Yandava C."/>
            <person name="Wortman J."/>
            <person name="Nusbaum C."/>
            <person name="Birren B."/>
        </authorList>
    </citation>
    <scope>NUCLEOTIDE SEQUENCE [LARGE SCALE GENOMIC DNA]</scope>
    <source>
        <strain evidence="4 5">WAL-19142</strain>
    </source>
</reference>
<sequence length="378" mass="40735">MKKKYCVYGEWRESKTDIYMSVTDSNTGEVIAEVPRCTQEEVEIAITSAQEASPTPLTAIRILGLFYTEAGFPKGVVNLVTCSHHEADILLTDPRVKAVTFVGTTGVGKEIYSKAAANGKRVQAQCGAKNHALVLEDADLENSVNAVINSSFGCRGMHCMALPVICVQESIADQFVALLKKKSQELVVGWAAMGNNPASASIVIVITMLTQVCGGIEWAITIIGCMMILLCIGAMLIPDTPQEAGENPANLTDEEAALAAEGEPPEQGTQTYRCFLRTRKFWFVSLGVGIYMMVTVGVISQLILRLTSIELSRSAAMIAMSVCALIGTVGSYLWGMLDQKCSTKNAAALYGVWYATAVALNMVPNRLCIYLSILMHPA</sequence>
<dbReference type="GO" id="GO:0022857">
    <property type="term" value="F:transmembrane transporter activity"/>
    <property type="evidence" value="ECO:0007669"/>
    <property type="project" value="InterPro"/>
</dbReference>
<dbReference type="SUPFAM" id="SSF53720">
    <property type="entry name" value="ALDH-like"/>
    <property type="match status" value="1"/>
</dbReference>
<dbReference type="Gene3D" id="1.20.1250.20">
    <property type="entry name" value="MFS general substrate transporter like domains"/>
    <property type="match status" value="1"/>
</dbReference>
<dbReference type="PANTHER" id="PTHR43866">
    <property type="entry name" value="MALONATE-SEMIALDEHYDE DEHYDROGENASE"/>
    <property type="match status" value="1"/>
</dbReference>
<dbReference type="InterPro" id="IPR036259">
    <property type="entry name" value="MFS_trans_sf"/>
</dbReference>